<dbReference type="SMART" id="SM00220">
    <property type="entry name" value="S_TKc"/>
    <property type="match status" value="1"/>
</dbReference>
<gene>
    <name evidence="2" type="ORF">Daesc_009450</name>
</gene>
<dbReference type="GO" id="GO:0005524">
    <property type="term" value="F:ATP binding"/>
    <property type="evidence" value="ECO:0007669"/>
    <property type="project" value="InterPro"/>
</dbReference>
<accession>A0AAX6M9P7</accession>
<protein>
    <recommendedName>
        <fullName evidence="1">Protein kinase domain-containing protein</fullName>
    </recommendedName>
</protein>
<dbReference type="Gene3D" id="1.10.510.10">
    <property type="entry name" value="Transferase(Phosphotransferase) domain 1"/>
    <property type="match status" value="1"/>
</dbReference>
<organism evidence="2 3">
    <name type="scientific">Daldinia eschscholtzii</name>
    <dbReference type="NCBI Taxonomy" id="292717"/>
    <lineage>
        <taxon>Eukaryota</taxon>
        <taxon>Fungi</taxon>
        <taxon>Dikarya</taxon>
        <taxon>Ascomycota</taxon>
        <taxon>Pezizomycotina</taxon>
        <taxon>Sordariomycetes</taxon>
        <taxon>Xylariomycetidae</taxon>
        <taxon>Xylariales</taxon>
        <taxon>Hypoxylaceae</taxon>
        <taxon>Daldinia</taxon>
    </lineage>
</organism>
<evidence type="ECO:0000313" key="3">
    <source>
        <dbReference type="Proteomes" id="UP001369815"/>
    </source>
</evidence>
<dbReference type="PANTHER" id="PTHR44167:SF24">
    <property type="entry name" value="SERINE_THREONINE-PROTEIN KINASE CHK2"/>
    <property type="match status" value="1"/>
</dbReference>
<sequence>MSPLDKMAKLNHGGVFGIGDLRDIWREDELSILLDRRLTNEEIAFIRDGLIRTISLLTFMNYNLDSLRKQVEHWIKTSQKFDHNLPALSRGGLGWPEKDDLEIFLSTLPKFAAPVLEEGFDTKLQPNEVMPFETTDDKPDIVLHHIVNGHLKRLDGSVQRQRVIRKRLDTAQSRSEIDILRYLRSRLPTNIQICTCICLVESNDGKTTHSLSLNAEYGDLEGFMKNNISSEKYIVPCLGQIKGVAEALQFLHDKLEPKQDSHYCHLDLKPHNIVVFRSSSGPLSCGNVGIWKIIDFGISKLSESHDTLVTILGRKPPYHVTHTVSTTTQQIGGIYQPPEVNYQNQKQMGRRSDIWSLGCIMAEILAASLGTLANLRGKMIQNRTAGHRLMNGHQSPYVFYEGKKNWLCFSDGSGFRVHKILICELNEMTRRGNPAFHEVLTECKGLIEKMVVVKRKKRMKSEHVVETLNRILEIPIPKNKTACV</sequence>
<dbReference type="PROSITE" id="PS00108">
    <property type="entry name" value="PROTEIN_KINASE_ST"/>
    <property type="match status" value="1"/>
</dbReference>
<keyword evidence="3" id="KW-1185">Reference proteome</keyword>
<dbReference type="EMBL" id="JBANMG010000009">
    <property type="protein sequence ID" value="KAK6949375.1"/>
    <property type="molecule type" value="Genomic_DNA"/>
</dbReference>
<dbReference type="InterPro" id="IPR011009">
    <property type="entry name" value="Kinase-like_dom_sf"/>
</dbReference>
<dbReference type="SUPFAM" id="SSF56112">
    <property type="entry name" value="Protein kinase-like (PK-like)"/>
    <property type="match status" value="1"/>
</dbReference>
<proteinExistence type="predicted"/>
<dbReference type="GO" id="GO:0004674">
    <property type="term" value="F:protein serine/threonine kinase activity"/>
    <property type="evidence" value="ECO:0007669"/>
    <property type="project" value="TreeGrafter"/>
</dbReference>
<evidence type="ECO:0000313" key="2">
    <source>
        <dbReference type="EMBL" id="KAK6949375.1"/>
    </source>
</evidence>
<dbReference type="Proteomes" id="UP001369815">
    <property type="component" value="Unassembled WGS sequence"/>
</dbReference>
<dbReference type="InterPro" id="IPR008271">
    <property type="entry name" value="Ser/Thr_kinase_AS"/>
</dbReference>
<dbReference type="GO" id="GO:0044773">
    <property type="term" value="P:mitotic DNA damage checkpoint signaling"/>
    <property type="evidence" value="ECO:0007669"/>
    <property type="project" value="TreeGrafter"/>
</dbReference>
<dbReference type="InterPro" id="IPR000719">
    <property type="entry name" value="Prot_kinase_dom"/>
</dbReference>
<dbReference type="Pfam" id="PF00069">
    <property type="entry name" value="Pkinase"/>
    <property type="match status" value="1"/>
</dbReference>
<evidence type="ECO:0000259" key="1">
    <source>
        <dbReference type="PROSITE" id="PS50011"/>
    </source>
</evidence>
<name>A0AAX6M9P7_9PEZI</name>
<dbReference type="GO" id="GO:0005737">
    <property type="term" value="C:cytoplasm"/>
    <property type="evidence" value="ECO:0007669"/>
    <property type="project" value="TreeGrafter"/>
</dbReference>
<dbReference type="GO" id="GO:0005634">
    <property type="term" value="C:nucleus"/>
    <property type="evidence" value="ECO:0007669"/>
    <property type="project" value="TreeGrafter"/>
</dbReference>
<dbReference type="PANTHER" id="PTHR44167">
    <property type="entry name" value="OVARIAN-SPECIFIC SERINE/THREONINE-PROTEIN KINASE LOK-RELATED"/>
    <property type="match status" value="1"/>
</dbReference>
<reference evidence="2 3" key="1">
    <citation type="journal article" date="2024" name="Front Chem Biol">
        <title>Unveiling the potential of Daldinia eschscholtzii MFLUCC 19-0629 through bioactivity and bioinformatics studies for enhanced sustainable agriculture production.</title>
        <authorList>
            <person name="Brooks S."/>
            <person name="Weaver J.A."/>
            <person name="Klomchit A."/>
            <person name="Alharthi S.A."/>
            <person name="Onlamun T."/>
            <person name="Nurani R."/>
            <person name="Vong T.K."/>
            <person name="Alberti F."/>
            <person name="Greco C."/>
        </authorList>
    </citation>
    <scope>NUCLEOTIDE SEQUENCE [LARGE SCALE GENOMIC DNA]</scope>
    <source>
        <strain evidence="2">MFLUCC 19-0629</strain>
    </source>
</reference>
<feature type="domain" description="Protein kinase" evidence="1">
    <location>
        <begin position="82"/>
        <end position="472"/>
    </location>
</feature>
<dbReference type="PROSITE" id="PS50011">
    <property type="entry name" value="PROTEIN_KINASE_DOM"/>
    <property type="match status" value="1"/>
</dbReference>
<comment type="caution">
    <text evidence="2">The sequence shown here is derived from an EMBL/GenBank/DDBJ whole genome shotgun (WGS) entry which is preliminary data.</text>
</comment>
<dbReference type="AlphaFoldDB" id="A0AAX6M9P7"/>